<evidence type="ECO:0000256" key="5">
    <source>
        <dbReference type="RuleBase" id="RU004404"/>
    </source>
</evidence>
<dbReference type="SUPFAM" id="SSF52096">
    <property type="entry name" value="ClpP/crotonase"/>
    <property type="match status" value="1"/>
</dbReference>
<dbReference type="PATRIC" id="fig|1618446.3.peg.964"/>
<protein>
    <submittedName>
        <fullName evidence="7">Carboxyl-terminal protease</fullName>
    </submittedName>
</protein>
<dbReference type="SMART" id="SM00245">
    <property type="entry name" value="TSPc"/>
    <property type="match status" value="1"/>
</dbReference>
<dbReference type="PROSITE" id="PS50106">
    <property type="entry name" value="PDZ"/>
    <property type="match status" value="1"/>
</dbReference>
<dbReference type="CDD" id="cd06782">
    <property type="entry name" value="cpPDZ_CPP-like"/>
    <property type="match status" value="1"/>
</dbReference>
<dbReference type="Gene3D" id="3.90.226.10">
    <property type="entry name" value="2-enoyl-CoA Hydratase, Chain A, domain 1"/>
    <property type="match status" value="1"/>
</dbReference>
<dbReference type="SMART" id="SM00228">
    <property type="entry name" value="PDZ"/>
    <property type="match status" value="1"/>
</dbReference>
<comment type="caution">
    <text evidence="7">The sequence shown here is derived from an EMBL/GenBank/DDBJ whole genome shotgun (WGS) entry which is preliminary data.</text>
</comment>
<dbReference type="GO" id="GO:0004175">
    <property type="term" value="F:endopeptidase activity"/>
    <property type="evidence" value="ECO:0007669"/>
    <property type="project" value="TreeGrafter"/>
</dbReference>
<dbReference type="InterPro" id="IPR055210">
    <property type="entry name" value="CtpA/B_N"/>
</dbReference>
<dbReference type="STRING" id="1618446.UV61_C0008G0097"/>
<proteinExistence type="inferred from homology"/>
<evidence type="ECO:0000259" key="6">
    <source>
        <dbReference type="PROSITE" id="PS50106"/>
    </source>
</evidence>
<dbReference type="NCBIfam" id="TIGR00225">
    <property type="entry name" value="prc"/>
    <property type="match status" value="1"/>
</dbReference>
<evidence type="ECO:0000313" key="8">
    <source>
        <dbReference type="Proteomes" id="UP000034050"/>
    </source>
</evidence>
<comment type="similarity">
    <text evidence="1 5">Belongs to the peptidase S41A family.</text>
</comment>
<dbReference type="SUPFAM" id="SSF50156">
    <property type="entry name" value="PDZ domain-like"/>
    <property type="match status" value="1"/>
</dbReference>
<evidence type="ECO:0000256" key="1">
    <source>
        <dbReference type="ARBA" id="ARBA00009179"/>
    </source>
</evidence>
<feature type="domain" description="PDZ" evidence="6">
    <location>
        <begin position="106"/>
        <end position="174"/>
    </location>
</feature>
<dbReference type="Pfam" id="PF00595">
    <property type="entry name" value="PDZ"/>
    <property type="match status" value="1"/>
</dbReference>
<dbReference type="PANTHER" id="PTHR32060:SF30">
    <property type="entry name" value="CARBOXY-TERMINAL PROCESSING PROTEASE CTPA"/>
    <property type="match status" value="1"/>
</dbReference>
<dbReference type="InterPro" id="IPR029045">
    <property type="entry name" value="ClpP/crotonase-like_dom_sf"/>
</dbReference>
<name>A0A0G1CMB4_9BACT</name>
<dbReference type="FunFam" id="2.30.42.10:FF:000063">
    <property type="entry name" value="Peptidase, S41 family"/>
    <property type="match status" value="1"/>
</dbReference>
<keyword evidence="2 5" id="KW-0645">Protease</keyword>
<dbReference type="InterPro" id="IPR004447">
    <property type="entry name" value="Peptidase_S41A"/>
</dbReference>
<dbReference type="GO" id="GO:0007165">
    <property type="term" value="P:signal transduction"/>
    <property type="evidence" value="ECO:0007669"/>
    <property type="project" value="TreeGrafter"/>
</dbReference>
<organism evidence="7 8">
    <name type="scientific">Candidatus Gottesmanbacteria bacterium GW2011_GWB1_43_11</name>
    <dbReference type="NCBI Taxonomy" id="1618446"/>
    <lineage>
        <taxon>Bacteria</taxon>
        <taxon>Candidatus Gottesmaniibacteriota</taxon>
    </lineage>
</organism>
<dbReference type="InterPro" id="IPR036034">
    <property type="entry name" value="PDZ_sf"/>
</dbReference>
<evidence type="ECO:0000256" key="2">
    <source>
        <dbReference type="ARBA" id="ARBA00022670"/>
    </source>
</evidence>
<dbReference type="Gene3D" id="2.30.42.10">
    <property type="match status" value="1"/>
</dbReference>
<reference evidence="7 8" key="1">
    <citation type="journal article" date="2015" name="Nature">
        <title>rRNA introns, odd ribosomes, and small enigmatic genomes across a large radiation of phyla.</title>
        <authorList>
            <person name="Brown C.T."/>
            <person name="Hug L.A."/>
            <person name="Thomas B.C."/>
            <person name="Sharon I."/>
            <person name="Castelle C.J."/>
            <person name="Singh A."/>
            <person name="Wilkins M.J."/>
            <person name="Williams K.H."/>
            <person name="Banfield J.F."/>
        </authorList>
    </citation>
    <scope>NUCLEOTIDE SEQUENCE [LARGE SCALE GENOMIC DNA]</scope>
</reference>
<evidence type="ECO:0000313" key="7">
    <source>
        <dbReference type="EMBL" id="KKS86644.1"/>
    </source>
</evidence>
<dbReference type="Pfam" id="PF03572">
    <property type="entry name" value="Peptidase_S41"/>
    <property type="match status" value="1"/>
</dbReference>
<dbReference type="Gene3D" id="3.30.750.44">
    <property type="match status" value="1"/>
</dbReference>
<dbReference type="Proteomes" id="UP000034050">
    <property type="component" value="Unassembled WGS sequence"/>
</dbReference>
<evidence type="ECO:0000256" key="3">
    <source>
        <dbReference type="ARBA" id="ARBA00022801"/>
    </source>
</evidence>
<sequence length="416" mass="45174">MFNLQNIRKLALILALVLLSGNVGYRLGQKQVQFTLTKEKKIVINASPPPNRNVDFSLFWDVWSRLEQRYLQQDKIDPQKMVYGAISGMVGSLGDPYTVFLPPKDNSEFKEDLNGTFEGIGAQLGAKNDKIVVIAPLKDHPAEKAGIQAGDWIIKVNGEDTFNWTVPQAVGKIRGPKGTSVTLSIVHEGESNPVDISVTRDKILLKSVEFEIKTAGDEACKTSACPEVGLIKLNRFGDTTNDEWSQVVSQARASLNQSPPIKGLVLDLRNNPGGYFQSSINIASEFIKTGVVVVQENSDGTRETFSVTKVGELLDVPLVVLINKGSASAAEIVSGALRDHKRATLIGEKTFGKGSIQTPEDLADGSGIHITTARWILPNGEWINGTGIKPDIEVKNSDSSASADLQLEQAIQELTN</sequence>
<dbReference type="CDD" id="cd07560">
    <property type="entry name" value="Peptidase_S41_CPP"/>
    <property type="match status" value="1"/>
</dbReference>
<gene>
    <name evidence="7" type="ORF">UV61_C0008G0097</name>
</gene>
<dbReference type="InterPro" id="IPR001478">
    <property type="entry name" value="PDZ"/>
</dbReference>
<dbReference type="GO" id="GO:0006508">
    <property type="term" value="P:proteolysis"/>
    <property type="evidence" value="ECO:0007669"/>
    <property type="project" value="UniProtKB-KW"/>
</dbReference>
<dbReference type="InterPro" id="IPR005151">
    <property type="entry name" value="Tail-specific_protease"/>
</dbReference>
<dbReference type="Pfam" id="PF22694">
    <property type="entry name" value="CtpB_N-like"/>
    <property type="match status" value="1"/>
</dbReference>
<dbReference type="AlphaFoldDB" id="A0A0G1CMB4"/>
<keyword evidence="3 5" id="KW-0378">Hydrolase</keyword>
<accession>A0A0G1CMB4</accession>
<dbReference type="EMBL" id="LCFD01000008">
    <property type="protein sequence ID" value="KKS86644.1"/>
    <property type="molecule type" value="Genomic_DNA"/>
</dbReference>
<dbReference type="GO" id="GO:0030288">
    <property type="term" value="C:outer membrane-bounded periplasmic space"/>
    <property type="evidence" value="ECO:0007669"/>
    <property type="project" value="TreeGrafter"/>
</dbReference>
<dbReference type="GO" id="GO:0008236">
    <property type="term" value="F:serine-type peptidase activity"/>
    <property type="evidence" value="ECO:0007669"/>
    <property type="project" value="UniProtKB-KW"/>
</dbReference>
<dbReference type="PANTHER" id="PTHR32060">
    <property type="entry name" value="TAIL-SPECIFIC PROTEASE"/>
    <property type="match status" value="1"/>
</dbReference>
<keyword evidence="4 5" id="KW-0720">Serine protease</keyword>
<evidence type="ECO:0000256" key="4">
    <source>
        <dbReference type="ARBA" id="ARBA00022825"/>
    </source>
</evidence>